<sequence>MDTLIKKGKTLIILLQIVLALPECFGLYQLPIEILDNSSTTSSFTTIEYEPTLDYFAVGGYYGQTPIIGLYNNKNYFNRFVWLNIYDYDNIMTQINILIKSVQSETQANIDIVSCLLLRLDLQGQVNKTTIIQNIGMLKRSMINTLAIRPSNGDIYLLLSNLNQQGMVYVISNDLTQINQIHNINIKQGFYCSVKFDQTNDMAKVMGVLMPDDKLRYGLFYSVFQDNLASSYTQSGIYTNQLVQYQPIIPIIEQNLDYLAGCLEGTVSEMAIFGMFYIKTSTGALQILYRDVTSTYQQSGAFYCIGIRFASSSDITLFYQAKIGNNALIVFTTIKSYPLSGSQTSFFEFSECQSTPKSDFIRVNLIKTLYMKNGYIHLGFLIDKIGRQRAYLNYYLATEYLSLLSDSCILHPEGYTIIAQQYFDLSTSTYDKVQNDMNEFLRVITITNMLPYVSLWQDQINLTKNDKLVSQLLVKQERNPARLSSAIDCLIGMQCQIYQSNFTLSGQCSDAGTNRNYIT</sequence>
<reference evidence="1 2" key="1">
    <citation type="submission" date="2014-06" db="EMBL/GenBank/DDBJ databases">
        <authorList>
            <person name="Swart Estienne"/>
        </authorList>
    </citation>
    <scope>NUCLEOTIDE SEQUENCE [LARGE SCALE GENOMIC DNA]</scope>
    <source>
        <strain evidence="1 2">130c</strain>
    </source>
</reference>
<evidence type="ECO:0000313" key="1">
    <source>
        <dbReference type="EMBL" id="CDW73668.1"/>
    </source>
</evidence>
<organism evidence="1 2">
    <name type="scientific">Stylonychia lemnae</name>
    <name type="common">Ciliate</name>
    <dbReference type="NCBI Taxonomy" id="5949"/>
    <lineage>
        <taxon>Eukaryota</taxon>
        <taxon>Sar</taxon>
        <taxon>Alveolata</taxon>
        <taxon>Ciliophora</taxon>
        <taxon>Intramacronucleata</taxon>
        <taxon>Spirotrichea</taxon>
        <taxon>Stichotrichia</taxon>
        <taxon>Sporadotrichida</taxon>
        <taxon>Oxytrichidae</taxon>
        <taxon>Stylonychinae</taxon>
        <taxon>Stylonychia</taxon>
    </lineage>
</organism>
<keyword evidence="2" id="KW-1185">Reference proteome</keyword>
<protein>
    <submittedName>
        <fullName evidence="1">Uncharacterized protein</fullName>
    </submittedName>
</protein>
<dbReference type="InParanoid" id="A0A077ZYQ8"/>
<accession>A0A077ZYQ8</accession>
<dbReference type="AlphaFoldDB" id="A0A077ZYQ8"/>
<proteinExistence type="predicted"/>
<dbReference type="Proteomes" id="UP000039865">
    <property type="component" value="Unassembled WGS sequence"/>
</dbReference>
<name>A0A077ZYQ8_STYLE</name>
<evidence type="ECO:0000313" key="2">
    <source>
        <dbReference type="Proteomes" id="UP000039865"/>
    </source>
</evidence>
<gene>
    <name evidence="1" type="primary">Contig18755.g19912</name>
    <name evidence="1" type="ORF">STYLEM_2652</name>
</gene>
<dbReference type="EMBL" id="CCKQ01002564">
    <property type="protein sequence ID" value="CDW73668.1"/>
    <property type="molecule type" value="Genomic_DNA"/>
</dbReference>